<dbReference type="GO" id="GO:0070819">
    <property type="term" value="F:menaquinone-dependent protoporphyrinogen oxidase activity"/>
    <property type="evidence" value="ECO:0007669"/>
    <property type="project" value="TreeGrafter"/>
</dbReference>
<organism evidence="2 3">
    <name type="scientific">Gleimia coleocanis DSM 15436</name>
    <dbReference type="NCBI Taxonomy" id="525245"/>
    <lineage>
        <taxon>Bacteria</taxon>
        <taxon>Bacillati</taxon>
        <taxon>Actinomycetota</taxon>
        <taxon>Actinomycetes</taxon>
        <taxon>Actinomycetales</taxon>
        <taxon>Actinomycetaceae</taxon>
        <taxon>Gleimia</taxon>
    </lineage>
</organism>
<dbReference type="InterPro" id="IPR026816">
    <property type="entry name" value="Flavodoxin_dom"/>
</dbReference>
<reference evidence="2 3" key="1">
    <citation type="submission" date="2009-01" db="EMBL/GenBank/DDBJ databases">
        <authorList>
            <person name="Qin X."/>
            <person name="Bachman B."/>
            <person name="Battles P."/>
            <person name="Bell A."/>
            <person name="Bess C."/>
            <person name="Bickham C."/>
            <person name="Chaboub L."/>
            <person name="Chen D."/>
            <person name="Coyle M."/>
            <person name="Deiros D.R."/>
            <person name="Dinh H."/>
            <person name="Forbes L."/>
            <person name="Fowler G."/>
            <person name="Francisco L."/>
            <person name="Fu Q."/>
            <person name="Gubbala S."/>
            <person name="Hale W."/>
            <person name="Han Y."/>
            <person name="Hemphill L."/>
            <person name="Highlander S.K."/>
            <person name="Hirani K."/>
            <person name="Hogues M."/>
            <person name="Jackson L."/>
            <person name="Jakkamsetti A."/>
            <person name="Javaid M."/>
            <person name="Jiang H."/>
            <person name="Korchina V."/>
            <person name="Kovar C."/>
            <person name="Lara F."/>
            <person name="Lee S."/>
            <person name="Mata R."/>
            <person name="Mathew T."/>
            <person name="Moen C."/>
            <person name="Morales K."/>
            <person name="Munidasa M."/>
            <person name="Nazareth L."/>
            <person name="Ngo R."/>
            <person name="Nguyen L."/>
            <person name="Okwuonu G."/>
            <person name="Ongeri F."/>
            <person name="Patil S."/>
            <person name="Petrosino J."/>
            <person name="Pham C."/>
            <person name="Pham P."/>
            <person name="Pu L.-L."/>
            <person name="Puazo M."/>
            <person name="Raj R."/>
            <person name="Reid J."/>
            <person name="Rouhana J."/>
            <person name="Saada N."/>
            <person name="Shang Y."/>
            <person name="Simmons D."/>
            <person name="Thornton R."/>
            <person name="Warren J."/>
            <person name="Weissenberger G."/>
            <person name="Zhang J."/>
            <person name="Zhang L."/>
            <person name="Zhou C."/>
            <person name="Zhu D."/>
            <person name="Muzny D."/>
            <person name="Worley K."/>
            <person name="Gibbs R."/>
        </authorList>
    </citation>
    <scope>NUCLEOTIDE SEQUENCE [LARGE SCALE GENOMIC DNA]</scope>
    <source>
        <strain evidence="2 3">DSM 15436</strain>
    </source>
</reference>
<dbReference type="Proteomes" id="UP000010301">
    <property type="component" value="Unassembled WGS sequence"/>
</dbReference>
<dbReference type="AlphaFoldDB" id="C0W1E5"/>
<evidence type="ECO:0000313" key="2">
    <source>
        <dbReference type="EMBL" id="EEH63518.1"/>
    </source>
</evidence>
<evidence type="ECO:0000259" key="1">
    <source>
        <dbReference type="PROSITE" id="PS50902"/>
    </source>
</evidence>
<feature type="domain" description="Flavodoxin-like" evidence="1">
    <location>
        <begin position="3"/>
        <end position="157"/>
    </location>
</feature>
<dbReference type="STRING" id="525245.HMPREF0044_1235"/>
<gene>
    <name evidence="2" type="ORF">HMPREF0044_1235</name>
</gene>
<dbReference type="eggNOG" id="COG4635">
    <property type="taxonomic scope" value="Bacteria"/>
</dbReference>
<dbReference type="PROSITE" id="PS50902">
    <property type="entry name" value="FLAVODOXIN_LIKE"/>
    <property type="match status" value="1"/>
</dbReference>
<dbReference type="OrthoDB" id="129384at2"/>
<dbReference type="InterPro" id="IPR029039">
    <property type="entry name" value="Flavoprotein-like_sf"/>
</dbReference>
<dbReference type="HOGENOM" id="CLU_094839_1_0_11"/>
<evidence type="ECO:0000313" key="3">
    <source>
        <dbReference type="Proteomes" id="UP000010301"/>
    </source>
</evidence>
<dbReference type="PANTHER" id="PTHR38030:SF2">
    <property type="entry name" value="PROTOPORPHYRINOGEN IX DEHYDROGENASE [QUINONE]"/>
    <property type="match status" value="1"/>
</dbReference>
<protein>
    <recommendedName>
        <fullName evidence="1">Flavodoxin-like domain-containing protein</fullName>
    </recommendedName>
</protein>
<sequence>MKFLVTWASRHGSTTEVAQAIAEELVANGHEVDLREVSTVTSVDEYDGLVMGSAVYTTQWIGDMRNFTHKFESVLVQKPVWAFSVGLSGVPKSSAQDPVRVGPVLLRLKCRDHRTFAGALKAQELSWRERSQARLGGAIEGDFRDWAEIKDWARKVAEDAKSL</sequence>
<dbReference type="SUPFAM" id="SSF52218">
    <property type="entry name" value="Flavoproteins"/>
    <property type="match status" value="1"/>
</dbReference>
<dbReference type="PANTHER" id="PTHR38030">
    <property type="entry name" value="PROTOPORPHYRINOGEN IX DEHYDROGENASE [MENAQUINONE]"/>
    <property type="match status" value="1"/>
</dbReference>
<dbReference type="RefSeq" id="WP_006546405.1">
    <property type="nucleotide sequence ID" value="NZ_DS999541.1"/>
</dbReference>
<dbReference type="GO" id="GO:0006783">
    <property type="term" value="P:heme biosynthetic process"/>
    <property type="evidence" value="ECO:0007669"/>
    <property type="project" value="TreeGrafter"/>
</dbReference>
<dbReference type="EMBL" id="ACFG01000033">
    <property type="protein sequence ID" value="EEH63518.1"/>
    <property type="molecule type" value="Genomic_DNA"/>
</dbReference>
<dbReference type="Gene3D" id="3.40.50.360">
    <property type="match status" value="1"/>
</dbReference>
<keyword evidence="3" id="KW-1185">Reference proteome</keyword>
<dbReference type="InterPro" id="IPR052200">
    <property type="entry name" value="Protoporphyrinogen_IX_DH"/>
</dbReference>
<comment type="caution">
    <text evidence="2">The sequence shown here is derived from an EMBL/GenBank/DDBJ whole genome shotgun (WGS) entry which is preliminary data.</text>
</comment>
<proteinExistence type="predicted"/>
<dbReference type="GO" id="GO:0010181">
    <property type="term" value="F:FMN binding"/>
    <property type="evidence" value="ECO:0007669"/>
    <property type="project" value="InterPro"/>
</dbReference>
<accession>C0W1E5</accession>
<dbReference type="Pfam" id="PF12724">
    <property type="entry name" value="Flavodoxin_5"/>
    <property type="match status" value="1"/>
</dbReference>
<name>C0W1E5_9ACTO</name>
<dbReference type="InterPro" id="IPR008254">
    <property type="entry name" value="Flavodoxin/NO_synth"/>
</dbReference>